<evidence type="ECO:0000256" key="1">
    <source>
        <dbReference type="SAM" id="Phobius"/>
    </source>
</evidence>
<evidence type="ECO:0000313" key="2">
    <source>
        <dbReference type="EMBL" id="KAF7683976.1"/>
    </source>
</evidence>
<comment type="caution">
    <text evidence="2">The sequence shown here is derived from an EMBL/GenBank/DDBJ whole genome shotgun (WGS) entry which is preliminary data.</text>
</comment>
<protein>
    <submittedName>
        <fullName evidence="2">Uncharacterized protein</fullName>
    </submittedName>
</protein>
<accession>A0ABQ7I0M5</accession>
<evidence type="ECO:0000313" key="3">
    <source>
        <dbReference type="Proteomes" id="UP001516464"/>
    </source>
</evidence>
<name>A0ABQ7I0M5_9MICR</name>
<gene>
    <name evidence="2" type="ORF">TCON_0826</name>
</gene>
<keyword evidence="1" id="KW-0812">Transmembrane</keyword>
<proteinExistence type="predicted"/>
<dbReference type="EMBL" id="SBIQ01000037">
    <property type="protein sequence ID" value="KAF7683976.1"/>
    <property type="molecule type" value="Genomic_DNA"/>
</dbReference>
<reference evidence="2 3" key="1">
    <citation type="submission" date="2019-01" db="EMBL/GenBank/DDBJ databases">
        <title>Genomes sequencing and comparative genomics of infectious freshwater microsporidia, Cucumispora dikerogammari and Thelohania contejeani.</title>
        <authorList>
            <person name="Cormier A."/>
            <person name="Giraud I."/>
            <person name="Wattier R."/>
            <person name="Teixeira M."/>
            <person name="Grandjean F."/>
            <person name="Rigaud T."/>
            <person name="Cordaux R."/>
        </authorList>
    </citation>
    <scope>NUCLEOTIDE SEQUENCE [LARGE SCALE GENOMIC DNA]</scope>
    <source>
        <strain evidence="2">T1</strain>
        <tissue evidence="2">Spores</tissue>
    </source>
</reference>
<keyword evidence="1" id="KW-0472">Membrane</keyword>
<feature type="transmembrane region" description="Helical" evidence="1">
    <location>
        <begin position="6"/>
        <end position="26"/>
    </location>
</feature>
<organism evidence="2 3">
    <name type="scientific">Astathelohania contejeani</name>
    <dbReference type="NCBI Taxonomy" id="164912"/>
    <lineage>
        <taxon>Eukaryota</taxon>
        <taxon>Fungi</taxon>
        <taxon>Fungi incertae sedis</taxon>
        <taxon>Microsporidia</taxon>
        <taxon>Astathelohaniidae</taxon>
        <taxon>Astathelohania</taxon>
    </lineage>
</organism>
<sequence>MNICKIISLGIFIATFIFFSIQFSLINNSRQLFDNDISKINITNNEIEICDYFDMNLLKNNVSHYNNDTETLCVANFAKQSGDINSKTFNWLQEVKDFSSNSKASFDGIYNIIIRSNNVLTNSLQNLIEIMNTAYILMKKSSNLTNNYQNRFSSIMKKIGEAQSKIKKIIEKFNIVILENQYDDEKWNNENAKLNDIISLKHIDENSLLFIMNIITSTYKHNEILKSYNLESYNLFKIVKENLLLEIDVFLFNNNIFDEDKKIAYLNKMKIISSEVDFQLKRLGKYKTYFRIRNPPSIFGTECIKRSKKKFNNDFFYFFTPSAYSKILYTHAKHPYTQYTKLVEFINSNDSNNVFIQFQFLQNVLVIQKIEKKSTDLDLIINKKVTEEFKIDFNEYIKQYGESFPLQFLVYYLKNNEWLTNC</sequence>
<dbReference type="Proteomes" id="UP001516464">
    <property type="component" value="Unassembled WGS sequence"/>
</dbReference>
<keyword evidence="3" id="KW-1185">Reference proteome</keyword>
<keyword evidence="1" id="KW-1133">Transmembrane helix</keyword>